<keyword evidence="1" id="KW-0175">Coiled coil</keyword>
<keyword evidence="3" id="KW-1185">Reference proteome</keyword>
<accession>A0A5C5XIA2</accession>
<dbReference type="Proteomes" id="UP000316095">
    <property type="component" value="Unassembled WGS sequence"/>
</dbReference>
<dbReference type="InterPro" id="IPR053716">
    <property type="entry name" value="Flag_assembly_chemotaxis_eff"/>
</dbReference>
<dbReference type="RefSeq" id="WP_146503944.1">
    <property type="nucleotide sequence ID" value="NZ_SJPG01000001.1"/>
</dbReference>
<comment type="caution">
    <text evidence="2">The sequence shown here is derived from an EMBL/GenBank/DDBJ whole genome shotgun (WGS) entry which is preliminary data.</text>
</comment>
<feature type="coiled-coil region" evidence="1">
    <location>
        <begin position="74"/>
        <end position="135"/>
    </location>
</feature>
<keyword evidence="2" id="KW-0969">Cilium</keyword>
<evidence type="ECO:0000256" key="1">
    <source>
        <dbReference type="SAM" id="Coils"/>
    </source>
</evidence>
<keyword evidence="2" id="KW-0966">Cell projection</keyword>
<reference evidence="2 3" key="1">
    <citation type="submission" date="2019-02" db="EMBL/GenBank/DDBJ databases">
        <title>Deep-cultivation of Planctomycetes and their phenomic and genomic characterization uncovers novel biology.</title>
        <authorList>
            <person name="Wiegand S."/>
            <person name="Jogler M."/>
            <person name="Boedeker C."/>
            <person name="Pinto D."/>
            <person name="Vollmers J."/>
            <person name="Rivas-Marin E."/>
            <person name="Kohn T."/>
            <person name="Peeters S.H."/>
            <person name="Heuer A."/>
            <person name="Rast P."/>
            <person name="Oberbeckmann S."/>
            <person name="Bunk B."/>
            <person name="Jeske O."/>
            <person name="Meyerdierks A."/>
            <person name="Storesund J.E."/>
            <person name="Kallscheuer N."/>
            <person name="Luecker S."/>
            <person name="Lage O.M."/>
            <person name="Pohl T."/>
            <person name="Merkel B.J."/>
            <person name="Hornburger P."/>
            <person name="Mueller R.-W."/>
            <person name="Bruemmer F."/>
            <person name="Labrenz M."/>
            <person name="Spormann A.M."/>
            <person name="Op Den Camp H."/>
            <person name="Overmann J."/>
            <person name="Amann R."/>
            <person name="Jetten M.S.M."/>
            <person name="Mascher T."/>
            <person name="Medema M.H."/>
            <person name="Devos D.P."/>
            <person name="Kaster A.-K."/>
            <person name="Ovreas L."/>
            <person name="Rohde M."/>
            <person name="Galperin M.Y."/>
            <person name="Jogler C."/>
        </authorList>
    </citation>
    <scope>NUCLEOTIDE SEQUENCE [LARGE SCALE GENOMIC DNA]</scope>
    <source>
        <strain evidence="2 3">Pan54</strain>
    </source>
</reference>
<dbReference type="AlphaFoldDB" id="A0A5C5XIA2"/>
<sequence length="146" mass="17353">MSFKFRLESLLTYRRFQLDQCRQLMAEVMRDRANCEESMESLRGERELSLETIRNENSSGQVNIRRMASLRYDVSQLDQNKRELMSHFQRYEHQLQLCRQAVQQADAAVKALERLKEKQQKVDEAKQLKKSEIELQDAWAAVNLRS</sequence>
<gene>
    <name evidence="2" type="ORF">Pan54_27820</name>
</gene>
<dbReference type="OrthoDB" id="288955at2"/>
<dbReference type="EMBL" id="SJPG01000001">
    <property type="protein sequence ID" value="TWT62043.1"/>
    <property type="molecule type" value="Genomic_DNA"/>
</dbReference>
<organism evidence="2 3">
    <name type="scientific">Rubinisphaera italica</name>
    <dbReference type="NCBI Taxonomy" id="2527969"/>
    <lineage>
        <taxon>Bacteria</taxon>
        <taxon>Pseudomonadati</taxon>
        <taxon>Planctomycetota</taxon>
        <taxon>Planctomycetia</taxon>
        <taxon>Planctomycetales</taxon>
        <taxon>Planctomycetaceae</taxon>
        <taxon>Rubinisphaera</taxon>
    </lineage>
</organism>
<evidence type="ECO:0000313" key="3">
    <source>
        <dbReference type="Proteomes" id="UP000316095"/>
    </source>
</evidence>
<proteinExistence type="predicted"/>
<keyword evidence="2" id="KW-0282">Flagellum</keyword>
<evidence type="ECO:0000313" key="2">
    <source>
        <dbReference type="EMBL" id="TWT62043.1"/>
    </source>
</evidence>
<protein>
    <submittedName>
        <fullName evidence="2">Flagellar FliJ protein</fullName>
    </submittedName>
</protein>
<name>A0A5C5XIA2_9PLAN</name>
<dbReference type="Gene3D" id="1.10.287.1700">
    <property type="match status" value="1"/>
</dbReference>